<keyword evidence="4" id="KW-1185">Reference proteome</keyword>
<sequence>MPVNRNALIRYRTIDNCLRNRQRRWTLEDLIEACSEALYEYEGIDKGLSKRSVQMDIQMMRSDKLGYNAPIIVLEKKYYTYDDPDYSITNIPLTDQDLNKLTEVVEILRQFKGFSHFQELSGMVQRLENKIHSAKTKQEPIIDFEKNENLKGLEYIETLYQSIINKCAIEIVYQSFKARSANTFNFHPHYLKEYRNRWFVVGVKKKNTPIMVLALDRIISVSPCALKYVSNQVSLPEYFNDALGVTINVNARVENVVLLADHETAPYIATKPIHHSQEKISSDASGVVFALKVQINPELEREILGFGSRVRILAPEKLKKRITGIFADALESYMHEFSPIALTNAAQKLIHRGSSIINHVFNRKEVNYMRTAIYEYFKKAALPTDTHAVRNLFQEIPALNFLLQHTNIKTILDAVAPNLRLTKAIYFDKTPTSNWYVTWHQDIIINVSEKIETEGFTGWTKKSGVHGVCPPDEVLKNTLTIRIHLDDTDENNGALKVLPGSHHKRFTDEEISTITKNSIPNVCEVRAGGVHLMRPLILHASSKATSQNRRRVLHLEFNTMTLPNGLQWAEQE</sequence>
<name>A0A364Y767_9BACT</name>
<dbReference type="Pfam" id="PF05721">
    <property type="entry name" value="PhyH"/>
    <property type="match status" value="1"/>
</dbReference>
<dbReference type="SUPFAM" id="SSF51197">
    <property type="entry name" value="Clavaminate synthase-like"/>
    <property type="match status" value="1"/>
</dbReference>
<feature type="domain" description="WYL" evidence="1">
    <location>
        <begin position="154"/>
        <end position="221"/>
    </location>
</feature>
<dbReference type="AlphaFoldDB" id="A0A364Y767"/>
<dbReference type="GO" id="GO:0016706">
    <property type="term" value="F:2-oxoglutarate-dependent dioxygenase activity"/>
    <property type="evidence" value="ECO:0007669"/>
    <property type="project" value="UniProtKB-ARBA"/>
</dbReference>
<dbReference type="InterPro" id="IPR026881">
    <property type="entry name" value="WYL_dom"/>
</dbReference>
<dbReference type="EMBL" id="QMFY01000001">
    <property type="protein sequence ID" value="RAW02911.1"/>
    <property type="molecule type" value="Genomic_DNA"/>
</dbReference>
<dbReference type="Gene3D" id="2.60.120.620">
    <property type="entry name" value="q2cbj1_9rhob like domain"/>
    <property type="match status" value="1"/>
</dbReference>
<comment type="caution">
    <text evidence="3">The sequence shown here is derived from an EMBL/GenBank/DDBJ whole genome shotgun (WGS) entry which is preliminary data.</text>
</comment>
<dbReference type="Pfam" id="PF25583">
    <property type="entry name" value="WCX"/>
    <property type="match status" value="1"/>
</dbReference>
<organism evidence="3 4">
    <name type="scientific">Pseudochryseolinea flava</name>
    <dbReference type="NCBI Taxonomy" id="2059302"/>
    <lineage>
        <taxon>Bacteria</taxon>
        <taxon>Pseudomonadati</taxon>
        <taxon>Bacteroidota</taxon>
        <taxon>Cytophagia</taxon>
        <taxon>Cytophagales</taxon>
        <taxon>Fulvivirgaceae</taxon>
        <taxon>Pseudochryseolinea</taxon>
    </lineage>
</organism>
<gene>
    <name evidence="3" type="ORF">DQQ10_02040</name>
</gene>
<dbReference type="RefSeq" id="WP_112745126.1">
    <property type="nucleotide sequence ID" value="NZ_QMFY01000001.1"/>
</dbReference>
<dbReference type="PANTHER" id="PTHR34580">
    <property type="match status" value="1"/>
</dbReference>
<accession>A0A364Y767</accession>
<dbReference type="Pfam" id="PF13280">
    <property type="entry name" value="WYL"/>
    <property type="match status" value="1"/>
</dbReference>
<dbReference type="InterPro" id="IPR051534">
    <property type="entry name" value="CBASS_pafABC_assoc_protein"/>
</dbReference>
<proteinExistence type="predicted"/>
<dbReference type="InterPro" id="IPR057727">
    <property type="entry name" value="WCX_dom"/>
</dbReference>
<evidence type="ECO:0000259" key="1">
    <source>
        <dbReference type="Pfam" id="PF13280"/>
    </source>
</evidence>
<feature type="domain" description="WCX" evidence="2">
    <location>
        <begin position="254"/>
        <end position="325"/>
    </location>
</feature>
<dbReference type="InterPro" id="IPR008775">
    <property type="entry name" value="Phytyl_CoA_dOase-like"/>
</dbReference>
<protein>
    <submittedName>
        <fullName evidence="3">Phytanoyl-CoA dioxygenase</fullName>
    </submittedName>
</protein>
<keyword evidence="3" id="KW-0223">Dioxygenase</keyword>
<evidence type="ECO:0000313" key="3">
    <source>
        <dbReference type="EMBL" id="RAW02911.1"/>
    </source>
</evidence>
<evidence type="ECO:0000313" key="4">
    <source>
        <dbReference type="Proteomes" id="UP000251889"/>
    </source>
</evidence>
<dbReference type="PROSITE" id="PS52050">
    <property type="entry name" value="WYL"/>
    <property type="match status" value="1"/>
</dbReference>
<dbReference type="Proteomes" id="UP000251889">
    <property type="component" value="Unassembled WGS sequence"/>
</dbReference>
<evidence type="ECO:0000259" key="2">
    <source>
        <dbReference type="Pfam" id="PF25583"/>
    </source>
</evidence>
<dbReference type="OrthoDB" id="43316at2"/>
<reference evidence="3 4" key="1">
    <citation type="submission" date="2018-06" db="EMBL/GenBank/DDBJ databases">
        <title>Chryseolinea flavus sp. nov., a member of the phylum Bacteroidetes isolated from soil.</title>
        <authorList>
            <person name="Li Y."/>
            <person name="Wang J."/>
        </authorList>
    </citation>
    <scope>NUCLEOTIDE SEQUENCE [LARGE SCALE GENOMIC DNA]</scope>
    <source>
        <strain evidence="3 4">SDU1-6</strain>
    </source>
</reference>
<dbReference type="PANTHER" id="PTHR34580:SF9">
    <property type="entry name" value="SLL5097 PROTEIN"/>
    <property type="match status" value="1"/>
</dbReference>
<keyword evidence="3" id="KW-0560">Oxidoreductase</keyword>